<organism evidence="2 3">
    <name type="scientific">Arthrobacter oryzae</name>
    <dbReference type="NCBI Taxonomy" id="409290"/>
    <lineage>
        <taxon>Bacteria</taxon>
        <taxon>Bacillati</taxon>
        <taxon>Actinomycetota</taxon>
        <taxon>Actinomycetes</taxon>
        <taxon>Micrococcales</taxon>
        <taxon>Micrococcaceae</taxon>
        <taxon>Arthrobacter</taxon>
    </lineage>
</organism>
<dbReference type="Proteomes" id="UP000276055">
    <property type="component" value="Unassembled WGS sequence"/>
</dbReference>
<dbReference type="Gene3D" id="2.30.29.80">
    <property type="match status" value="1"/>
</dbReference>
<evidence type="ECO:0000259" key="1">
    <source>
        <dbReference type="Pfam" id="PF07411"/>
    </source>
</evidence>
<evidence type="ECO:0000313" key="2">
    <source>
        <dbReference type="EMBL" id="RKR20867.1"/>
    </source>
</evidence>
<name>A0A495EXG8_9MICC</name>
<reference evidence="2 3" key="1">
    <citation type="submission" date="2018-10" db="EMBL/GenBank/DDBJ databases">
        <title>Genomic Encyclopedia of Type Strains, Phase IV (KMG-IV): sequencing the most valuable type-strain genomes for metagenomic binning, comparative biology and taxonomic classification.</title>
        <authorList>
            <person name="Goeker M."/>
        </authorList>
    </citation>
    <scope>NUCLEOTIDE SEQUENCE [LARGE SCALE GENOMIC DNA]</scope>
    <source>
        <strain evidence="2 3">DSM 25586</strain>
    </source>
</reference>
<protein>
    <submittedName>
        <fullName evidence="2">Uncharacterized protein YegP (UPF0339 family)</fullName>
    </submittedName>
</protein>
<dbReference type="EMBL" id="RBIR01000002">
    <property type="protein sequence ID" value="RKR20867.1"/>
    <property type="molecule type" value="Genomic_DNA"/>
</dbReference>
<sequence length="92" mass="9420">MAGIFEIAQAGDKAYYFRLTAADGTVVAVSPLFSSIKSAAAGITAVRENAATGLVVDRSETHSIRAATIRPGGRAIAPTLASRRTGSVAVSR</sequence>
<proteinExistence type="predicted"/>
<dbReference type="RefSeq" id="WP_120951591.1">
    <property type="nucleotide sequence ID" value="NZ_RBIR01000002.1"/>
</dbReference>
<dbReference type="SUPFAM" id="SSF160113">
    <property type="entry name" value="YegP-like"/>
    <property type="match status" value="1"/>
</dbReference>
<dbReference type="InterPro" id="IPR010879">
    <property type="entry name" value="DUF1508"/>
</dbReference>
<evidence type="ECO:0000313" key="3">
    <source>
        <dbReference type="Proteomes" id="UP000276055"/>
    </source>
</evidence>
<accession>A0A495EXG8</accession>
<dbReference type="InterPro" id="IPR036913">
    <property type="entry name" value="YegP-like_sf"/>
</dbReference>
<feature type="domain" description="DUF1508" evidence="1">
    <location>
        <begin position="12"/>
        <end position="57"/>
    </location>
</feature>
<dbReference type="AlphaFoldDB" id="A0A495EXG8"/>
<dbReference type="Pfam" id="PF07411">
    <property type="entry name" value="DUF1508"/>
    <property type="match status" value="1"/>
</dbReference>
<gene>
    <name evidence="2" type="ORF">C8D78_1509</name>
</gene>
<comment type="caution">
    <text evidence="2">The sequence shown here is derived from an EMBL/GenBank/DDBJ whole genome shotgun (WGS) entry which is preliminary data.</text>
</comment>
<dbReference type="OrthoDB" id="4951300at2"/>